<protein>
    <recommendedName>
        <fullName evidence="3">Sigma-54 factor interaction domain-containing protein</fullName>
    </recommendedName>
</protein>
<dbReference type="EMBL" id="QXWK01000004">
    <property type="protein sequence ID" value="NBH60603.1"/>
    <property type="molecule type" value="Genomic_DNA"/>
</dbReference>
<evidence type="ECO:0000313" key="4">
    <source>
        <dbReference type="EMBL" id="NBH60603.1"/>
    </source>
</evidence>
<dbReference type="InterPro" id="IPR025944">
    <property type="entry name" value="Sigma_54_int_dom_CS"/>
</dbReference>
<evidence type="ECO:0000256" key="1">
    <source>
        <dbReference type="ARBA" id="ARBA00022741"/>
    </source>
</evidence>
<keyword evidence="5" id="KW-1185">Reference proteome</keyword>
<accession>A0A845QIJ9</accession>
<dbReference type="GO" id="GO:0005524">
    <property type="term" value="F:ATP binding"/>
    <property type="evidence" value="ECO:0007669"/>
    <property type="project" value="InterPro"/>
</dbReference>
<reference evidence="4 5" key="1">
    <citation type="submission" date="2018-08" db="EMBL/GenBank/DDBJ databases">
        <title>Murine metabolic-syndrome-specific gut microbial biobank.</title>
        <authorList>
            <person name="Liu C."/>
        </authorList>
    </citation>
    <scope>NUCLEOTIDE SEQUENCE [LARGE SCALE GENOMIC DNA]</scope>
    <source>
        <strain evidence="4 5">28</strain>
    </source>
</reference>
<dbReference type="InterPro" id="IPR058031">
    <property type="entry name" value="AAA_lid_NorR"/>
</dbReference>
<gene>
    <name evidence="4" type="ORF">D0435_02810</name>
</gene>
<organism evidence="4 5">
    <name type="scientific">Anaerotruncus colihominis</name>
    <dbReference type="NCBI Taxonomy" id="169435"/>
    <lineage>
        <taxon>Bacteria</taxon>
        <taxon>Bacillati</taxon>
        <taxon>Bacillota</taxon>
        <taxon>Clostridia</taxon>
        <taxon>Eubacteriales</taxon>
        <taxon>Oscillospiraceae</taxon>
        <taxon>Anaerotruncus</taxon>
    </lineage>
</organism>
<keyword evidence="1" id="KW-0547">Nucleotide-binding</keyword>
<sequence>QLRQLTDYNWPGNIRELENIATYYQTLSTLPPQITEQNSTTTVRLSNASLNLAILKEIRDHTQLSHGIGRVALIQSLSQRNIKISDFRLRSELAALQEKGYIEVGKGRLGTKITETGLDFLAHSNDAM</sequence>
<evidence type="ECO:0000313" key="5">
    <source>
        <dbReference type="Proteomes" id="UP000446866"/>
    </source>
</evidence>
<dbReference type="InterPro" id="IPR002078">
    <property type="entry name" value="Sigma_54_int"/>
</dbReference>
<name>A0A845QIJ9_9FIRM</name>
<evidence type="ECO:0000259" key="3">
    <source>
        <dbReference type="PROSITE" id="PS50045"/>
    </source>
</evidence>
<dbReference type="Gene3D" id="1.10.8.60">
    <property type="match status" value="1"/>
</dbReference>
<keyword evidence="2" id="KW-0067">ATP-binding</keyword>
<feature type="non-terminal residue" evidence="4">
    <location>
        <position position="1"/>
    </location>
</feature>
<comment type="caution">
    <text evidence="4">The sequence shown here is derived from an EMBL/GenBank/DDBJ whole genome shotgun (WGS) entry which is preliminary data.</text>
</comment>
<dbReference type="InterPro" id="IPR036388">
    <property type="entry name" value="WH-like_DNA-bd_sf"/>
</dbReference>
<proteinExistence type="predicted"/>
<dbReference type="Proteomes" id="UP000446866">
    <property type="component" value="Unassembled WGS sequence"/>
</dbReference>
<dbReference type="GO" id="GO:0006355">
    <property type="term" value="P:regulation of DNA-templated transcription"/>
    <property type="evidence" value="ECO:0007669"/>
    <property type="project" value="InterPro"/>
</dbReference>
<feature type="domain" description="Sigma-54 factor interaction" evidence="3">
    <location>
        <begin position="1"/>
        <end position="26"/>
    </location>
</feature>
<dbReference type="PROSITE" id="PS00688">
    <property type="entry name" value="SIGMA54_INTERACT_3"/>
    <property type="match status" value="1"/>
</dbReference>
<dbReference type="Pfam" id="PF25601">
    <property type="entry name" value="AAA_lid_14"/>
    <property type="match status" value="1"/>
</dbReference>
<dbReference type="PROSITE" id="PS50045">
    <property type="entry name" value="SIGMA54_INTERACT_4"/>
    <property type="match status" value="1"/>
</dbReference>
<dbReference type="AlphaFoldDB" id="A0A845QIJ9"/>
<dbReference type="Gene3D" id="1.10.10.10">
    <property type="entry name" value="Winged helix-like DNA-binding domain superfamily/Winged helix DNA-binding domain"/>
    <property type="match status" value="1"/>
</dbReference>
<evidence type="ECO:0000256" key="2">
    <source>
        <dbReference type="ARBA" id="ARBA00022840"/>
    </source>
</evidence>